<feature type="region of interest" description="Disordered" evidence="1">
    <location>
        <begin position="136"/>
        <end position="177"/>
    </location>
</feature>
<protein>
    <recommendedName>
        <fullName evidence="4">Retrotransposon gag domain-containing protein</fullName>
    </recommendedName>
</protein>
<organism evidence="2 3">
    <name type="scientific">Mucuna pruriens</name>
    <name type="common">Velvet bean</name>
    <name type="synonym">Dolichos pruriens</name>
    <dbReference type="NCBI Taxonomy" id="157652"/>
    <lineage>
        <taxon>Eukaryota</taxon>
        <taxon>Viridiplantae</taxon>
        <taxon>Streptophyta</taxon>
        <taxon>Embryophyta</taxon>
        <taxon>Tracheophyta</taxon>
        <taxon>Spermatophyta</taxon>
        <taxon>Magnoliopsida</taxon>
        <taxon>eudicotyledons</taxon>
        <taxon>Gunneridae</taxon>
        <taxon>Pentapetalae</taxon>
        <taxon>rosids</taxon>
        <taxon>fabids</taxon>
        <taxon>Fabales</taxon>
        <taxon>Fabaceae</taxon>
        <taxon>Papilionoideae</taxon>
        <taxon>50 kb inversion clade</taxon>
        <taxon>NPAAA clade</taxon>
        <taxon>indigoferoid/millettioid clade</taxon>
        <taxon>Phaseoleae</taxon>
        <taxon>Mucuna</taxon>
    </lineage>
</organism>
<evidence type="ECO:0000313" key="2">
    <source>
        <dbReference type="EMBL" id="RDY07622.1"/>
    </source>
</evidence>
<reference evidence="2" key="1">
    <citation type="submission" date="2018-05" db="EMBL/GenBank/DDBJ databases">
        <title>Draft genome of Mucuna pruriens seed.</title>
        <authorList>
            <person name="Nnadi N.E."/>
            <person name="Vos R."/>
            <person name="Hasami M.H."/>
            <person name="Devisetty U.K."/>
            <person name="Aguiy J.C."/>
        </authorList>
    </citation>
    <scope>NUCLEOTIDE SEQUENCE [LARGE SCALE GENOMIC DNA]</scope>
    <source>
        <strain evidence="2">JCA_2017</strain>
    </source>
</reference>
<sequence length="309" mass="35453">METTTLEGPITRGRLKKLQAEVHQELGLLKGQEDPIVVFKFLIEVSSKCWKEVRMGEPSEEWESLSPKSKQMMKYMRELGEKLERLGKKHKEGMNFMRKDTQSAMLSKIQDIVELQYYTTLKELVHQATKVEMQLKRRQSFRKPYPIDSERGKKRGSPRKDKSPKKGSELQRGRKEERVLPLLSSSKCLGKGHIASQCPNRRTMIMRENREIESESSQGKSTSSSEIESSSDHSHYQGDLLMVRRLMSNISGDEAKSQRENNFHSRCLVLGTLCSFIIDCENSVNVASSKLVEKLGIPTLPHPKPYKLQ</sequence>
<dbReference type="EMBL" id="QJKJ01001429">
    <property type="protein sequence ID" value="RDY07622.1"/>
    <property type="molecule type" value="Genomic_DNA"/>
</dbReference>
<feature type="compositionally biased region" description="Basic and acidic residues" evidence="1">
    <location>
        <begin position="158"/>
        <end position="177"/>
    </location>
</feature>
<name>A0A371HXW6_MUCPR</name>
<dbReference type="PANTHER" id="PTHR35046">
    <property type="entry name" value="ZINC KNUCKLE (CCHC-TYPE) FAMILY PROTEIN"/>
    <property type="match status" value="1"/>
</dbReference>
<gene>
    <name evidence="2" type="ORF">CR513_08230</name>
</gene>
<feature type="compositionally biased region" description="Low complexity" evidence="1">
    <location>
        <begin position="215"/>
        <end position="228"/>
    </location>
</feature>
<dbReference type="Proteomes" id="UP000257109">
    <property type="component" value="Unassembled WGS sequence"/>
</dbReference>
<evidence type="ECO:0000256" key="1">
    <source>
        <dbReference type="SAM" id="MobiDB-lite"/>
    </source>
</evidence>
<evidence type="ECO:0000313" key="3">
    <source>
        <dbReference type="Proteomes" id="UP000257109"/>
    </source>
</evidence>
<dbReference type="AlphaFoldDB" id="A0A371HXW6"/>
<evidence type="ECO:0008006" key="4">
    <source>
        <dbReference type="Google" id="ProtNLM"/>
    </source>
</evidence>
<feature type="region of interest" description="Disordered" evidence="1">
    <location>
        <begin position="210"/>
        <end position="235"/>
    </location>
</feature>
<proteinExistence type="predicted"/>
<dbReference type="PANTHER" id="PTHR35046:SF9">
    <property type="entry name" value="RNA-DIRECTED DNA POLYMERASE"/>
    <property type="match status" value="1"/>
</dbReference>
<feature type="non-terminal residue" evidence="2">
    <location>
        <position position="1"/>
    </location>
</feature>
<comment type="caution">
    <text evidence="2">The sequence shown here is derived from an EMBL/GenBank/DDBJ whole genome shotgun (WGS) entry which is preliminary data.</text>
</comment>
<dbReference type="OrthoDB" id="1747743at2759"/>
<accession>A0A371HXW6</accession>
<keyword evidence="3" id="KW-1185">Reference proteome</keyword>